<dbReference type="Pfam" id="PF12698">
    <property type="entry name" value="ABC2_membrane_3"/>
    <property type="match status" value="1"/>
</dbReference>
<keyword evidence="7 8" id="KW-0472">Membrane</keyword>
<dbReference type="InterPro" id="IPR051449">
    <property type="entry name" value="ABC-2_transporter_component"/>
</dbReference>
<evidence type="ECO:0000256" key="8">
    <source>
        <dbReference type="SAM" id="Phobius"/>
    </source>
</evidence>
<comment type="similarity">
    <text evidence="2">Belongs to the ABC-2 integral membrane protein family.</text>
</comment>
<dbReference type="InterPro" id="IPR047817">
    <property type="entry name" value="ABC2_TM_bact-type"/>
</dbReference>
<accession>A0ABV6S4W1</accession>
<keyword evidence="6 8" id="KW-1133">Transmembrane helix</keyword>
<feature type="transmembrane region" description="Helical" evidence="8">
    <location>
        <begin position="36"/>
        <end position="54"/>
    </location>
</feature>
<dbReference type="PANTHER" id="PTHR30294:SF29">
    <property type="entry name" value="MULTIDRUG ABC TRANSPORTER PERMEASE YBHS-RELATED"/>
    <property type="match status" value="1"/>
</dbReference>
<organism evidence="10 11">
    <name type="scientific">Novosphingobium clariflavum</name>
    <dbReference type="NCBI Taxonomy" id="2029884"/>
    <lineage>
        <taxon>Bacteria</taxon>
        <taxon>Pseudomonadati</taxon>
        <taxon>Pseudomonadota</taxon>
        <taxon>Alphaproteobacteria</taxon>
        <taxon>Sphingomonadales</taxon>
        <taxon>Sphingomonadaceae</taxon>
        <taxon>Novosphingobium</taxon>
    </lineage>
</organism>
<evidence type="ECO:0000256" key="4">
    <source>
        <dbReference type="ARBA" id="ARBA00022475"/>
    </source>
</evidence>
<evidence type="ECO:0000256" key="6">
    <source>
        <dbReference type="ARBA" id="ARBA00022989"/>
    </source>
</evidence>
<dbReference type="RefSeq" id="WP_267220213.1">
    <property type="nucleotide sequence ID" value="NZ_JAPCWC010000006.1"/>
</dbReference>
<evidence type="ECO:0000259" key="9">
    <source>
        <dbReference type="PROSITE" id="PS51012"/>
    </source>
</evidence>
<evidence type="ECO:0000256" key="3">
    <source>
        <dbReference type="ARBA" id="ARBA00022448"/>
    </source>
</evidence>
<feature type="transmembrane region" description="Helical" evidence="8">
    <location>
        <begin position="266"/>
        <end position="290"/>
    </location>
</feature>
<proteinExistence type="inferred from homology"/>
<evidence type="ECO:0000256" key="5">
    <source>
        <dbReference type="ARBA" id="ARBA00022692"/>
    </source>
</evidence>
<keyword evidence="5 8" id="KW-0812">Transmembrane</keyword>
<evidence type="ECO:0000313" key="10">
    <source>
        <dbReference type="EMBL" id="MFC0683859.1"/>
    </source>
</evidence>
<feature type="domain" description="ABC transmembrane type-2" evidence="9">
    <location>
        <begin position="128"/>
        <end position="380"/>
    </location>
</feature>
<dbReference type="EMBL" id="JBHLTM010000016">
    <property type="protein sequence ID" value="MFC0683859.1"/>
    <property type="molecule type" value="Genomic_DNA"/>
</dbReference>
<dbReference type="Gene3D" id="3.40.1710.10">
    <property type="entry name" value="abc type-2 transporter like domain"/>
    <property type="match status" value="1"/>
</dbReference>
<comment type="caution">
    <text evidence="10">The sequence shown here is derived from an EMBL/GenBank/DDBJ whole genome shotgun (WGS) entry which is preliminary data.</text>
</comment>
<dbReference type="InterPro" id="IPR013525">
    <property type="entry name" value="ABC2_TM"/>
</dbReference>
<gene>
    <name evidence="10" type="ORF">ACFFF8_04565</name>
</gene>
<dbReference type="Proteomes" id="UP001589858">
    <property type="component" value="Unassembled WGS sequence"/>
</dbReference>
<reference evidence="10 11" key="1">
    <citation type="submission" date="2024-09" db="EMBL/GenBank/DDBJ databases">
        <authorList>
            <person name="Sun Q."/>
            <person name="Mori K."/>
        </authorList>
    </citation>
    <scope>NUCLEOTIDE SEQUENCE [LARGE SCALE GENOMIC DNA]</scope>
    <source>
        <strain evidence="10 11">CICC 11035S</strain>
    </source>
</reference>
<feature type="transmembrane region" description="Helical" evidence="8">
    <location>
        <begin position="354"/>
        <end position="372"/>
    </location>
</feature>
<protein>
    <submittedName>
        <fullName evidence="10">ABC transporter permease</fullName>
    </submittedName>
</protein>
<evidence type="ECO:0000256" key="2">
    <source>
        <dbReference type="ARBA" id="ARBA00007783"/>
    </source>
</evidence>
<evidence type="ECO:0000256" key="1">
    <source>
        <dbReference type="ARBA" id="ARBA00004651"/>
    </source>
</evidence>
<comment type="subcellular location">
    <subcellularLocation>
        <location evidence="1">Cell membrane</location>
        <topology evidence="1">Multi-pass membrane protein</topology>
    </subcellularLocation>
</comment>
<keyword evidence="3" id="KW-0813">Transport</keyword>
<feature type="transmembrane region" description="Helical" evidence="8">
    <location>
        <begin position="296"/>
        <end position="317"/>
    </location>
</feature>
<keyword evidence="11" id="KW-1185">Reference proteome</keyword>
<sequence>MSDARNTSADDSGFTTRLVALVRKETRQMLRDRSNLMVGLLLPVVLILLFGYGLSFDVRDAPVALVIQDRSETVSELVSGLRGSPYLDPVDVQTMEEASRMLVDGKVDAIVQIPGDFASRQVKGGAQVQLVLNGVDSTTAQTLEAYVQGAIATAMARQADRGGGMATGTVTLMTRTWFNEEGNSRWYLVPGLVVLIMTLVGAFLSSLLIAREWERGTLEALFVTPVRPLELVLAKLAPYIIIGLIDLAMCIIAAVVLFAVPIRGSLVAIVLVSFLYLLVSLLVGLLISGVTRNQFAASQVALLASFMPALMLSGFVFDLRNIPLAVRIVAEILPATHFMGVIKTLFLAGTDWGLVARNSAILLGYIVVLTFLTRRTLRKRLG</sequence>
<dbReference type="PANTHER" id="PTHR30294">
    <property type="entry name" value="MEMBRANE COMPONENT OF ABC TRANSPORTER YHHJ-RELATED"/>
    <property type="match status" value="1"/>
</dbReference>
<dbReference type="PROSITE" id="PS51012">
    <property type="entry name" value="ABC_TM2"/>
    <property type="match status" value="1"/>
</dbReference>
<evidence type="ECO:0000256" key="7">
    <source>
        <dbReference type="ARBA" id="ARBA00023136"/>
    </source>
</evidence>
<name>A0ABV6S4W1_9SPHN</name>
<keyword evidence="4" id="KW-1003">Cell membrane</keyword>
<feature type="transmembrane region" description="Helical" evidence="8">
    <location>
        <begin position="186"/>
        <end position="209"/>
    </location>
</feature>
<feature type="transmembrane region" description="Helical" evidence="8">
    <location>
        <begin position="236"/>
        <end position="259"/>
    </location>
</feature>
<evidence type="ECO:0000313" key="11">
    <source>
        <dbReference type="Proteomes" id="UP001589858"/>
    </source>
</evidence>